<comment type="function">
    <text evidence="1">Transcriptional repressor of xylose-utilizing enzymes.</text>
</comment>
<comment type="caution">
    <text evidence="4">The sequence shown here is derived from an EMBL/GenBank/DDBJ whole genome shotgun (WGS) entry which is preliminary data.</text>
</comment>
<keyword evidence="3" id="KW-0859">Xylose metabolism</keyword>
<dbReference type="InterPro" id="IPR036390">
    <property type="entry name" value="WH_DNA-bd_sf"/>
</dbReference>
<protein>
    <submittedName>
        <fullName evidence="4">ROK family protein</fullName>
    </submittedName>
</protein>
<reference evidence="4" key="1">
    <citation type="submission" date="2020-10" db="EMBL/GenBank/DDBJ databases">
        <authorList>
            <person name="Gilroy R."/>
        </authorList>
    </citation>
    <scope>NUCLEOTIDE SEQUENCE</scope>
    <source>
        <strain evidence="4">ChiBcec2-4451</strain>
    </source>
</reference>
<keyword evidence="3" id="KW-0119">Carbohydrate metabolism</keyword>
<evidence type="ECO:0000256" key="3">
    <source>
        <dbReference type="ARBA" id="ARBA00022629"/>
    </source>
</evidence>
<accession>A0A9D1NSM7</accession>
<dbReference type="GO" id="GO:0042732">
    <property type="term" value="P:D-xylose metabolic process"/>
    <property type="evidence" value="ECO:0007669"/>
    <property type="project" value="UniProtKB-KW"/>
</dbReference>
<evidence type="ECO:0000256" key="1">
    <source>
        <dbReference type="ARBA" id="ARBA00002486"/>
    </source>
</evidence>
<dbReference type="SUPFAM" id="SSF46785">
    <property type="entry name" value="Winged helix' DNA-binding domain"/>
    <property type="match status" value="1"/>
</dbReference>
<dbReference type="AlphaFoldDB" id="A0A9D1NSM7"/>
<organism evidence="4 5">
    <name type="scientific">Candidatus Pullilachnospira stercoravium</name>
    <dbReference type="NCBI Taxonomy" id="2840913"/>
    <lineage>
        <taxon>Bacteria</taxon>
        <taxon>Bacillati</taxon>
        <taxon>Bacillota</taxon>
        <taxon>Clostridia</taxon>
        <taxon>Lachnospirales</taxon>
        <taxon>Lachnospiraceae</taxon>
        <taxon>Lachnospiraceae incertae sedis</taxon>
        <taxon>Candidatus Pullilachnospira</taxon>
    </lineage>
</organism>
<name>A0A9D1NSM7_9FIRM</name>
<dbReference type="Proteomes" id="UP000886723">
    <property type="component" value="Unassembled WGS sequence"/>
</dbReference>
<evidence type="ECO:0000256" key="2">
    <source>
        <dbReference type="ARBA" id="ARBA00006479"/>
    </source>
</evidence>
<dbReference type="Pfam" id="PF00480">
    <property type="entry name" value="ROK"/>
    <property type="match status" value="1"/>
</dbReference>
<dbReference type="InterPro" id="IPR043129">
    <property type="entry name" value="ATPase_NBD"/>
</dbReference>
<dbReference type="InterPro" id="IPR036388">
    <property type="entry name" value="WH-like_DNA-bd_sf"/>
</dbReference>
<comment type="similarity">
    <text evidence="2">Belongs to the ROK (NagC/XylR) family.</text>
</comment>
<dbReference type="Pfam" id="PF13412">
    <property type="entry name" value="HTH_24"/>
    <property type="match status" value="1"/>
</dbReference>
<dbReference type="InterPro" id="IPR000600">
    <property type="entry name" value="ROK"/>
</dbReference>
<sequence>MKLINQQLIKNTNLKQIYNLVHQEQGISRAELAKRTKLSKTTVSALVDELLERDFLMDTGTSDSKTVGRKPNSLQLKPERHYVAVLCWEEEQVLGYLTDICGSVAVTCRIAVKETDSYVERSRALFDLELLPAISPEKLLGICIVVPAMIDPDTREIFSTSFHLPDRTESDIVGELAATFREYPVALLNDTACTAYAEKVYTGIREKDFAFINFSRGIGATLFIQDTMLGKATASYTQFGHYSIDPAGPLCSCGRRGCLERMIGEDSLPGRLAKTAGSSPLKRKDAVTYEELGHAAIYGDGAARSVIRDIASDFSLALGNLVCTVHPKLIIIGGKGRDLGPLFLEDVTEFLHTTGFRRMLDSVRIRYGLLDQNACCNGAMKYFFDIHYNFTQDLSGQFFIG</sequence>
<gene>
    <name evidence="4" type="ORF">IAA63_03065</name>
</gene>
<dbReference type="Gene3D" id="3.30.420.40">
    <property type="match status" value="2"/>
</dbReference>
<dbReference type="PANTHER" id="PTHR18964">
    <property type="entry name" value="ROK (REPRESSOR, ORF, KINASE) FAMILY"/>
    <property type="match status" value="1"/>
</dbReference>
<dbReference type="SUPFAM" id="SSF53067">
    <property type="entry name" value="Actin-like ATPase domain"/>
    <property type="match status" value="2"/>
</dbReference>
<dbReference type="Gene3D" id="1.10.10.10">
    <property type="entry name" value="Winged helix-like DNA-binding domain superfamily/Winged helix DNA-binding domain"/>
    <property type="match status" value="1"/>
</dbReference>
<evidence type="ECO:0000313" key="5">
    <source>
        <dbReference type="Proteomes" id="UP000886723"/>
    </source>
</evidence>
<dbReference type="PANTHER" id="PTHR18964:SF149">
    <property type="entry name" value="BIFUNCTIONAL UDP-N-ACETYLGLUCOSAMINE 2-EPIMERASE_N-ACETYLMANNOSAMINE KINASE"/>
    <property type="match status" value="1"/>
</dbReference>
<evidence type="ECO:0000313" key="4">
    <source>
        <dbReference type="EMBL" id="HIV12106.1"/>
    </source>
</evidence>
<dbReference type="EMBL" id="DVON01000061">
    <property type="protein sequence ID" value="HIV12106.1"/>
    <property type="molecule type" value="Genomic_DNA"/>
</dbReference>
<reference evidence="4" key="2">
    <citation type="journal article" date="2021" name="PeerJ">
        <title>Extensive microbial diversity within the chicken gut microbiome revealed by metagenomics and culture.</title>
        <authorList>
            <person name="Gilroy R."/>
            <person name="Ravi A."/>
            <person name="Getino M."/>
            <person name="Pursley I."/>
            <person name="Horton D.L."/>
            <person name="Alikhan N.F."/>
            <person name="Baker D."/>
            <person name="Gharbi K."/>
            <person name="Hall N."/>
            <person name="Watson M."/>
            <person name="Adriaenssens E.M."/>
            <person name="Foster-Nyarko E."/>
            <person name="Jarju S."/>
            <person name="Secka A."/>
            <person name="Antonio M."/>
            <person name="Oren A."/>
            <person name="Chaudhuri R.R."/>
            <person name="La Ragione R."/>
            <person name="Hildebrand F."/>
            <person name="Pallen M.J."/>
        </authorList>
    </citation>
    <scope>NUCLEOTIDE SEQUENCE</scope>
    <source>
        <strain evidence="4">ChiBcec2-4451</strain>
    </source>
</reference>
<proteinExistence type="inferred from homology"/>